<accession>A0ABU5TSU6</accession>
<dbReference type="Pfam" id="PF03992">
    <property type="entry name" value="ABM"/>
    <property type="match status" value="1"/>
</dbReference>
<sequence length="99" mass="12227">MEMVIEWLQFKVPQEKWEAFLERDEEVWTQGLKQYPGFLGKETWIDPQKEEIVLVIRWETRQQWKSIPQDEIDALDRRMGDLRMPIVNSYEYQVRKFLH</sequence>
<dbReference type="InterPro" id="IPR022512">
    <property type="entry name" value="CHP03792"/>
</dbReference>
<dbReference type="RefSeq" id="WP_323222240.1">
    <property type="nucleotide sequence ID" value="NZ_JAYGHT010000004.1"/>
</dbReference>
<dbReference type="InterPro" id="IPR011008">
    <property type="entry name" value="Dimeric_a/b-barrel"/>
</dbReference>
<feature type="domain" description="ABM" evidence="1">
    <location>
        <begin position="3"/>
        <end position="65"/>
    </location>
</feature>
<evidence type="ECO:0000259" key="1">
    <source>
        <dbReference type="Pfam" id="PF03992"/>
    </source>
</evidence>
<dbReference type="SUPFAM" id="SSF54909">
    <property type="entry name" value="Dimeric alpha+beta barrel"/>
    <property type="match status" value="1"/>
</dbReference>
<keyword evidence="3" id="KW-1185">Reference proteome</keyword>
<dbReference type="Gene3D" id="3.30.70.100">
    <property type="match status" value="1"/>
</dbReference>
<dbReference type="InterPro" id="IPR007138">
    <property type="entry name" value="ABM_dom"/>
</dbReference>
<organism evidence="2 3">
    <name type="scientific">Limnoraphis robusta CCNP1315</name>
    <dbReference type="NCBI Taxonomy" id="3110306"/>
    <lineage>
        <taxon>Bacteria</taxon>
        <taxon>Bacillati</taxon>
        <taxon>Cyanobacteriota</taxon>
        <taxon>Cyanophyceae</taxon>
        <taxon>Oscillatoriophycideae</taxon>
        <taxon>Oscillatoriales</taxon>
        <taxon>Sirenicapillariaceae</taxon>
        <taxon>Limnoraphis</taxon>
    </lineage>
</organism>
<dbReference type="Proteomes" id="UP001301728">
    <property type="component" value="Unassembled WGS sequence"/>
</dbReference>
<gene>
    <name evidence="2" type="ORF">VB854_02670</name>
</gene>
<evidence type="ECO:0000313" key="3">
    <source>
        <dbReference type="Proteomes" id="UP001301728"/>
    </source>
</evidence>
<dbReference type="EMBL" id="JAYGHT010000004">
    <property type="protein sequence ID" value="MEA5517849.1"/>
    <property type="molecule type" value="Genomic_DNA"/>
</dbReference>
<comment type="caution">
    <text evidence="2">The sequence shown here is derived from an EMBL/GenBank/DDBJ whole genome shotgun (WGS) entry which is preliminary data.</text>
</comment>
<proteinExistence type="predicted"/>
<name>A0ABU5TSU6_9CYAN</name>
<reference evidence="2 3" key="1">
    <citation type="submission" date="2023-12" db="EMBL/GenBank/DDBJ databases">
        <title>Baltic Sea Cyanobacteria.</title>
        <authorList>
            <person name="Delbaje E."/>
            <person name="Fewer D.P."/>
            <person name="Shishido T.K."/>
        </authorList>
    </citation>
    <scope>NUCLEOTIDE SEQUENCE [LARGE SCALE GENOMIC DNA]</scope>
    <source>
        <strain evidence="2 3">CCNP 1315</strain>
    </source>
</reference>
<protein>
    <submittedName>
        <fullName evidence="2">TIGR03792 family protein</fullName>
    </submittedName>
</protein>
<dbReference type="NCBIfam" id="TIGR03792">
    <property type="entry name" value="TIGR03792 family protein"/>
    <property type="match status" value="1"/>
</dbReference>
<evidence type="ECO:0000313" key="2">
    <source>
        <dbReference type="EMBL" id="MEA5517849.1"/>
    </source>
</evidence>